<evidence type="ECO:0000313" key="2">
    <source>
        <dbReference type="Proteomes" id="UP000318053"/>
    </source>
</evidence>
<sequence>MGRRVGGRLKLQEDAVLGNWIGNFHVHQLVELTDGTRPTQG</sequence>
<reference evidence="1 2" key="1">
    <citation type="submission" date="2019-02" db="EMBL/GenBank/DDBJ databases">
        <title>Deep-cultivation of Planctomycetes and their phenomic and genomic characterization uncovers novel biology.</title>
        <authorList>
            <person name="Wiegand S."/>
            <person name="Jogler M."/>
            <person name="Boedeker C."/>
            <person name="Pinto D."/>
            <person name="Vollmers J."/>
            <person name="Rivas-Marin E."/>
            <person name="Kohn T."/>
            <person name="Peeters S.H."/>
            <person name="Heuer A."/>
            <person name="Rast P."/>
            <person name="Oberbeckmann S."/>
            <person name="Bunk B."/>
            <person name="Jeske O."/>
            <person name="Meyerdierks A."/>
            <person name="Storesund J.E."/>
            <person name="Kallscheuer N."/>
            <person name="Luecker S."/>
            <person name="Lage O.M."/>
            <person name="Pohl T."/>
            <person name="Merkel B.J."/>
            <person name="Hornburger P."/>
            <person name="Mueller R.-W."/>
            <person name="Bruemmer F."/>
            <person name="Labrenz M."/>
            <person name="Spormann A.M."/>
            <person name="Op Den Camp H."/>
            <person name="Overmann J."/>
            <person name="Amann R."/>
            <person name="Jetten M.S.M."/>
            <person name="Mascher T."/>
            <person name="Medema M.H."/>
            <person name="Devos D.P."/>
            <person name="Kaster A.-K."/>
            <person name="Ovreas L."/>
            <person name="Rohde M."/>
            <person name="Galperin M.Y."/>
            <person name="Jogler C."/>
        </authorList>
    </citation>
    <scope>NUCLEOTIDE SEQUENCE [LARGE SCALE GENOMIC DNA]</scope>
    <source>
        <strain evidence="1 2">CA85</strain>
    </source>
</reference>
<protein>
    <submittedName>
        <fullName evidence="1">Uncharacterized protein</fullName>
    </submittedName>
</protein>
<gene>
    <name evidence="1" type="ORF">CA85_38660</name>
</gene>
<keyword evidence="2" id="KW-1185">Reference proteome</keyword>
<comment type="caution">
    <text evidence="1">The sequence shown here is derived from an EMBL/GenBank/DDBJ whole genome shotgun (WGS) entry which is preliminary data.</text>
</comment>
<dbReference type="AlphaFoldDB" id="A0A5C5X8B8"/>
<evidence type="ECO:0000313" key="1">
    <source>
        <dbReference type="EMBL" id="TWT59170.1"/>
    </source>
</evidence>
<name>A0A5C5X8B8_9BACT</name>
<proteinExistence type="predicted"/>
<dbReference type="Proteomes" id="UP000318053">
    <property type="component" value="Unassembled WGS sequence"/>
</dbReference>
<accession>A0A5C5X8B8</accession>
<organism evidence="1 2">
    <name type="scientific">Allorhodopirellula solitaria</name>
    <dbReference type="NCBI Taxonomy" id="2527987"/>
    <lineage>
        <taxon>Bacteria</taxon>
        <taxon>Pseudomonadati</taxon>
        <taxon>Planctomycetota</taxon>
        <taxon>Planctomycetia</taxon>
        <taxon>Pirellulales</taxon>
        <taxon>Pirellulaceae</taxon>
        <taxon>Allorhodopirellula</taxon>
    </lineage>
</organism>
<dbReference type="EMBL" id="SJPK01000011">
    <property type="protein sequence ID" value="TWT59170.1"/>
    <property type="molecule type" value="Genomic_DNA"/>
</dbReference>